<dbReference type="SUPFAM" id="SSF48371">
    <property type="entry name" value="ARM repeat"/>
    <property type="match status" value="1"/>
</dbReference>
<reference evidence="4 5" key="1">
    <citation type="journal article" date="2022" name="Nat. Plants">
        <title>Genomes of leafy and leafless Platanthera orchids illuminate the evolution of mycoheterotrophy.</title>
        <authorList>
            <person name="Li M.H."/>
            <person name="Liu K.W."/>
            <person name="Li Z."/>
            <person name="Lu H.C."/>
            <person name="Ye Q.L."/>
            <person name="Zhang D."/>
            <person name="Wang J.Y."/>
            <person name="Li Y.F."/>
            <person name="Zhong Z.M."/>
            <person name="Liu X."/>
            <person name="Yu X."/>
            <person name="Liu D.K."/>
            <person name="Tu X.D."/>
            <person name="Liu B."/>
            <person name="Hao Y."/>
            <person name="Liao X.Y."/>
            <person name="Jiang Y.T."/>
            <person name="Sun W.H."/>
            <person name="Chen J."/>
            <person name="Chen Y.Q."/>
            <person name="Ai Y."/>
            <person name="Zhai J.W."/>
            <person name="Wu S.S."/>
            <person name="Zhou Z."/>
            <person name="Hsiao Y.Y."/>
            <person name="Wu W.L."/>
            <person name="Chen Y.Y."/>
            <person name="Lin Y.F."/>
            <person name="Hsu J.L."/>
            <person name="Li C.Y."/>
            <person name="Wang Z.W."/>
            <person name="Zhao X."/>
            <person name="Zhong W.Y."/>
            <person name="Ma X.K."/>
            <person name="Ma L."/>
            <person name="Huang J."/>
            <person name="Chen G.Z."/>
            <person name="Huang M.Z."/>
            <person name="Huang L."/>
            <person name="Peng D.H."/>
            <person name="Luo Y.B."/>
            <person name="Zou S.Q."/>
            <person name="Chen S.P."/>
            <person name="Lan S."/>
            <person name="Tsai W.C."/>
            <person name="Van de Peer Y."/>
            <person name="Liu Z.J."/>
        </authorList>
    </citation>
    <scope>NUCLEOTIDE SEQUENCE [LARGE SCALE GENOMIC DNA]</scope>
    <source>
        <strain evidence="4">Lor287</strain>
    </source>
</reference>
<dbReference type="GO" id="GO:0032039">
    <property type="term" value="C:integrator complex"/>
    <property type="evidence" value="ECO:0007669"/>
    <property type="project" value="InterPro"/>
</dbReference>
<dbReference type="InterPro" id="IPR033060">
    <property type="entry name" value="INTS7"/>
</dbReference>
<evidence type="ECO:0000313" key="5">
    <source>
        <dbReference type="Proteomes" id="UP001418222"/>
    </source>
</evidence>
<feature type="domain" description="Integrator complex subunit 7 N-terminal" evidence="3">
    <location>
        <begin position="78"/>
        <end position="538"/>
    </location>
</feature>
<evidence type="ECO:0000256" key="1">
    <source>
        <dbReference type="ARBA" id="ARBA00008565"/>
    </source>
</evidence>
<keyword evidence="5" id="KW-1185">Reference proteome</keyword>
<evidence type="ECO:0000313" key="4">
    <source>
        <dbReference type="EMBL" id="KAK8944560.1"/>
    </source>
</evidence>
<dbReference type="InterPro" id="IPR016024">
    <property type="entry name" value="ARM-type_fold"/>
</dbReference>
<evidence type="ECO:0008006" key="6">
    <source>
        <dbReference type="Google" id="ProtNLM"/>
    </source>
</evidence>
<organism evidence="4 5">
    <name type="scientific">Platanthera zijinensis</name>
    <dbReference type="NCBI Taxonomy" id="2320716"/>
    <lineage>
        <taxon>Eukaryota</taxon>
        <taxon>Viridiplantae</taxon>
        <taxon>Streptophyta</taxon>
        <taxon>Embryophyta</taxon>
        <taxon>Tracheophyta</taxon>
        <taxon>Spermatophyta</taxon>
        <taxon>Magnoliopsida</taxon>
        <taxon>Liliopsida</taxon>
        <taxon>Asparagales</taxon>
        <taxon>Orchidaceae</taxon>
        <taxon>Orchidoideae</taxon>
        <taxon>Orchideae</taxon>
        <taxon>Orchidinae</taxon>
        <taxon>Platanthera</taxon>
    </lineage>
</organism>
<name>A0AAP0G8I4_9ASPA</name>
<dbReference type="Pfam" id="PF22966">
    <property type="entry name" value="INTS7_C_plants"/>
    <property type="match status" value="1"/>
</dbReference>
<dbReference type="PANTHER" id="PTHR13322:SF2">
    <property type="entry name" value="INTEGRATOR COMPLEX SUBUNIT 7"/>
    <property type="match status" value="1"/>
</dbReference>
<sequence length="1173" mass="131931">MLRIGFGKPKMEKISAAHAMEWSIDLEKGLRSKNPSVGYRIEAIKQIGYKLQQWSTEPSITMEILDMYGMVPGEDRLFANTILLRLADAFCNGDGEIRKCILKVFLVELQHIAKKGKLYNGILAMKRVPNHLELLKRLKSVYDTGDLEAKSMTLRLFGCWADLAKDNVNIRSLILSSMQSNHNLEVKASLFAAGCFSILSEDFACIVLKILIGIISSISRSRDVRLAAVQALANLRCSLVIRNNAYKAGRRLLVDLAMDDVKAEMLSSLSKLASETSLLFPEQVDLLQVFLSREYPTLLKERALRCLYVLLGGVSCHFLVSKSIITALFSIFDDIEFLPELQCLALQILQRKLSSFPILDMPEVLKLIEVVKNVDASKRKRGLAVTFLVDILCSMKEALLVSNVSLLIMDSVNFLVKEIICSFHKELKYIENQKLGSDEPFVLKKELKFLLDLILRIAKDHPSSALVALSRLSYIIYSMVGILKNFDLCIVSEAVSQRETSGEKDDHVIRPVNSNAERNTIASALILYLCRFANVCMNIFLETSSITSEVLHILKDVVNCIKQCGYSCYDSCEVFSLVIHSFDLCYCFKDGEENKEKGGDELFCHYSTCWLPQEYLALDCTKKMLKKGSFWEVYRAGKYFCLKGLWFSATFSFRKLMDAANSGYYSYWIKALMLFAGAESEIKLLLFPKVSSELIKNFHSTSDSDQSFHHNRETDACVLEKFDGNAFSENLSRVCSRIWSSEKVLEASANVSGNFFFQKWFLTLRGKFLELVVETFGLLNFNTVDEDKFKEGRISYPGNATKLIQDMHALLCAFSKVSFKFNNLAKCYDILATSFMDIDAVSFRSILRLGCTCSALAFCTSFATNALSSPSLRNIVSSSMNKVDLLSNLKVAQGLAERLRDIDYTTARKLVRFILVKDEIRNGLYSRTNMHNPGLFDNAFVSLIQSAVDVTLSVQADLEVAEDVEVLFAISQLGSKHLCHFIRKFMEIPLVTPKYFFRVSPCVGSELFIFHAKSEKRDELFVRPGFQLPLNLCIQLKNASSVAKVYCVLAVRASDRLSIGAARSFAPAQCTNPAPRADEMLWLSEILLLHLKTNGEATDGEHRRIVDDGSVSTTCVCFEPNKMGLGFSSCLLNVSQLSEGSYPIKWHSCCVDDSGFYWNLIPFNEGSVFTVKD</sequence>
<dbReference type="InterPro" id="IPR055195">
    <property type="entry name" value="INTS7_C_plant"/>
</dbReference>
<proteinExistence type="inferred from homology"/>
<dbReference type="EMBL" id="JBBWWQ010000006">
    <property type="protein sequence ID" value="KAK8944560.1"/>
    <property type="molecule type" value="Genomic_DNA"/>
</dbReference>
<dbReference type="AlphaFoldDB" id="A0AAP0G8I4"/>
<evidence type="ECO:0000259" key="2">
    <source>
        <dbReference type="Pfam" id="PF22966"/>
    </source>
</evidence>
<protein>
    <recommendedName>
        <fullName evidence="6">Integrator complex subunit 7</fullName>
    </recommendedName>
</protein>
<comment type="caution">
    <text evidence="4">The sequence shown here is derived from an EMBL/GenBank/DDBJ whole genome shotgun (WGS) entry which is preliminary data.</text>
</comment>
<feature type="domain" description="Integrator complex subunit 7-like C-terminal" evidence="2">
    <location>
        <begin position="1004"/>
        <end position="1172"/>
    </location>
</feature>
<dbReference type="InterPro" id="IPR056516">
    <property type="entry name" value="INTS7_N"/>
</dbReference>
<dbReference type="PANTHER" id="PTHR13322">
    <property type="entry name" value="C1ORF73 PROTEIN"/>
    <property type="match status" value="1"/>
</dbReference>
<dbReference type="Proteomes" id="UP001418222">
    <property type="component" value="Unassembled WGS sequence"/>
</dbReference>
<accession>A0AAP0G8I4</accession>
<dbReference type="Pfam" id="PF24436">
    <property type="entry name" value="INTS7_N"/>
    <property type="match status" value="1"/>
</dbReference>
<gene>
    <name evidence="4" type="ORF">KSP39_PZI007597</name>
</gene>
<dbReference type="GO" id="GO:0034472">
    <property type="term" value="P:snRNA 3'-end processing"/>
    <property type="evidence" value="ECO:0007669"/>
    <property type="project" value="TreeGrafter"/>
</dbReference>
<evidence type="ECO:0000259" key="3">
    <source>
        <dbReference type="Pfam" id="PF24436"/>
    </source>
</evidence>
<comment type="similarity">
    <text evidence="1">Belongs to the Integrator subunit 7 family.</text>
</comment>